<dbReference type="Proteomes" id="UP001632038">
    <property type="component" value="Unassembled WGS sequence"/>
</dbReference>
<evidence type="ECO:0000313" key="1">
    <source>
        <dbReference type="EMBL" id="KAL3646750.1"/>
    </source>
</evidence>
<protein>
    <submittedName>
        <fullName evidence="1">Uncharacterized protein</fullName>
    </submittedName>
</protein>
<accession>A0ABD3E0X1</accession>
<dbReference type="AlphaFoldDB" id="A0ABD3E0X1"/>
<name>A0ABD3E0X1_9LAMI</name>
<comment type="caution">
    <text evidence="1">The sequence shown here is derived from an EMBL/GenBank/DDBJ whole genome shotgun (WGS) entry which is preliminary data.</text>
</comment>
<organism evidence="1 2">
    <name type="scientific">Castilleja foliolosa</name>
    <dbReference type="NCBI Taxonomy" id="1961234"/>
    <lineage>
        <taxon>Eukaryota</taxon>
        <taxon>Viridiplantae</taxon>
        <taxon>Streptophyta</taxon>
        <taxon>Embryophyta</taxon>
        <taxon>Tracheophyta</taxon>
        <taxon>Spermatophyta</taxon>
        <taxon>Magnoliopsida</taxon>
        <taxon>eudicotyledons</taxon>
        <taxon>Gunneridae</taxon>
        <taxon>Pentapetalae</taxon>
        <taxon>asterids</taxon>
        <taxon>lamiids</taxon>
        <taxon>Lamiales</taxon>
        <taxon>Orobanchaceae</taxon>
        <taxon>Pedicularideae</taxon>
        <taxon>Castillejinae</taxon>
        <taxon>Castilleja</taxon>
    </lineage>
</organism>
<proteinExistence type="predicted"/>
<sequence length="202" mass="22292">MAKRNSGTIQEPSSPKVTCIGQVRASHSAGKSTVSRRRQSCWLLEKTKALLISGEKSSRLPKIGFSRWGLFFGSGYCKKGAETEDSCTAYSNQKSEKTTNIIDDDFNDTKNGVILTRCGSDPYKSSSLGGLFWSSSLIEGGSENEAELRKQSWENSRNEEKDNSMKMEDLLVNKFQELKGNAGGVVHPLLLTRCKSEPAARR</sequence>
<evidence type="ECO:0000313" key="2">
    <source>
        <dbReference type="Proteomes" id="UP001632038"/>
    </source>
</evidence>
<gene>
    <name evidence="1" type="ORF">CASFOL_009294</name>
</gene>
<dbReference type="PANTHER" id="PTHR33448:SF10">
    <property type="entry name" value="PROTAMINE P1 FAMILY PROTEIN"/>
    <property type="match status" value="1"/>
</dbReference>
<keyword evidence="2" id="KW-1185">Reference proteome</keyword>
<dbReference type="EMBL" id="JAVIJP010000011">
    <property type="protein sequence ID" value="KAL3646750.1"/>
    <property type="molecule type" value="Genomic_DNA"/>
</dbReference>
<reference evidence="2" key="1">
    <citation type="journal article" date="2024" name="IScience">
        <title>Strigolactones Initiate the Formation of Haustorium-like Structures in Castilleja.</title>
        <authorList>
            <person name="Buerger M."/>
            <person name="Peterson D."/>
            <person name="Chory J."/>
        </authorList>
    </citation>
    <scope>NUCLEOTIDE SEQUENCE [LARGE SCALE GENOMIC DNA]</scope>
</reference>
<dbReference type="PANTHER" id="PTHR33448">
    <property type="entry name" value="CHLOROPLAST PROTEIN HCF243-RELATED"/>
    <property type="match status" value="1"/>
</dbReference>